<name>A0A1H3NIU6_9EURY</name>
<reference evidence="3" key="1">
    <citation type="submission" date="2016-10" db="EMBL/GenBank/DDBJ databases">
        <authorList>
            <person name="Varghese N."/>
            <person name="Submissions S."/>
        </authorList>
    </citation>
    <scope>NUCLEOTIDE SEQUENCE [LARGE SCALE GENOMIC DNA]</scope>
    <source>
        <strain evidence="3">DC30,IBRC 10041,KCTC 4046</strain>
    </source>
</reference>
<dbReference type="EMBL" id="FNPC01000013">
    <property type="protein sequence ID" value="SDY88738.1"/>
    <property type="molecule type" value="Genomic_DNA"/>
</dbReference>
<dbReference type="AlphaFoldDB" id="A0A1H3NIU6"/>
<protein>
    <submittedName>
        <fullName evidence="2">Uncharacterized protein</fullName>
    </submittedName>
</protein>
<keyword evidence="1" id="KW-0472">Membrane</keyword>
<evidence type="ECO:0000313" key="2">
    <source>
        <dbReference type="EMBL" id="SDY88738.1"/>
    </source>
</evidence>
<feature type="transmembrane region" description="Helical" evidence="1">
    <location>
        <begin position="9"/>
        <end position="29"/>
    </location>
</feature>
<keyword evidence="1" id="KW-0812">Transmembrane</keyword>
<feature type="transmembrane region" description="Helical" evidence="1">
    <location>
        <begin position="49"/>
        <end position="69"/>
    </location>
</feature>
<sequence length="82" mass="8448">MNQRRIGDIFLGVTMVLIGVAPLGFALTGWGDLMAGNGFSAISGNLKTLVGLVSIVFGLVLAAAGVNVVRNGRSESDAHSLY</sequence>
<proteinExistence type="predicted"/>
<organism evidence="2 3">
    <name type="scientific">Halopenitus persicus</name>
    <dbReference type="NCBI Taxonomy" id="1048396"/>
    <lineage>
        <taxon>Archaea</taxon>
        <taxon>Methanobacteriati</taxon>
        <taxon>Methanobacteriota</taxon>
        <taxon>Stenosarchaea group</taxon>
        <taxon>Halobacteria</taxon>
        <taxon>Halobacteriales</taxon>
        <taxon>Haloferacaceae</taxon>
        <taxon>Halopenitus</taxon>
    </lineage>
</organism>
<evidence type="ECO:0000256" key="1">
    <source>
        <dbReference type="SAM" id="Phobius"/>
    </source>
</evidence>
<keyword evidence="3" id="KW-1185">Reference proteome</keyword>
<dbReference type="RefSeq" id="WP_143114484.1">
    <property type="nucleotide sequence ID" value="NZ_FNPC01000013.1"/>
</dbReference>
<evidence type="ECO:0000313" key="3">
    <source>
        <dbReference type="Proteomes" id="UP000199079"/>
    </source>
</evidence>
<keyword evidence="1" id="KW-1133">Transmembrane helix</keyword>
<gene>
    <name evidence="2" type="ORF">SAMN05216564_11314</name>
</gene>
<dbReference type="Proteomes" id="UP000199079">
    <property type="component" value="Unassembled WGS sequence"/>
</dbReference>
<accession>A0A1H3NIU6</accession>